<sequence length="242" mass="26322">MCLGDGLVNSRSDRAPDFWQRMSMAALQGVLRLATRRRYAGLEHIPRDGAVIIVANHVSKVDSLVIAGFMGAAGRWPRFLAKAPLFDVPLLGRFLLRMRQIPVNRGGADAGRVLVVAAEALRAGDVVVIYPEGGTPKPWEDKMRRKGKTGAARLLLSTGAPIVPVASWGPQNILDPETGRLRLRLRTPVTVVAGPPLPISYEDGSGADLHAVTEEIMRALRRLASEAEDSCEPAMRHGLMRR</sequence>
<keyword evidence="2 4" id="KW-0012">Acyltransferase</keyword>
<keyword evidence="5" id="KW-1185">Reference proteome</keyword>
<dbReference type="GO" id="GO:0016746">
    <property type="term" value="F:acyltransferase activity"/>
    <property type="evidence" value="ECO:0007669"/>
    <property type="project" value="UniProtKB-KW"/>
</dbReference>
<dbReference type="EMBL" id="JAATEP010000044">
    <property type="protein sequence ID" value="NJP96034.1"/>
    <property type="molecule type" value="Genomic_DNA"/>
</dbReference>
<evidence type="ECO:0000313" key="5">
    <source>
        <dbReference type="Proteomes" id="UP000696294"/>
    </source>
</evidence>
<keyword evidence="1" id="KW-0808">Transferase</keyword>
<evidence type="ECO:0000256" key="2">
    <source>
        <dbReference type="ARBA" id="ARBA00023315"/>
    </source>
</evidence>
<gene>
    <name evidence="4" type="ORF">HCN51_42495</name>
</gene>
<dbReference type="PANTHER" id="PTHR10434:SF55">
    <property type="entry name" value="POSSIBLE ACYLTRANSFERASE"/>
    <property type="match status" value="1"/>
</dbReference>
<dbReference type="CDD" id="cd07989">
    <property type="entry name" value="LPLAT_AGPAT-like"/>
    <property type="match status" value="1"/>
</dbReference>
<feature type="domain" description="Phospholipid/glycerol acyltransferase" evidence="3">
    <location>
        <begin position="51"/>
        <end position="170"/>
    </location>
</feature>
<dbReference type="SMART" id="SM00563">
    <property type="entry name" value="PlsC"/>
    <property type="match status" value="1"/>
</dbReference>
<dbReference type="RefSeq" id="WP_168017667.1">
    <property type="nucleotide sequence ID" value="NZ_JAATEP010000044.1"/>
</dbReference>
<proteinExistence type="predicted"/>
<dbReference type="PANTHER" id="PTHR10434">
    <property type="entry name" value="1-ACYL-SN-GLYCEROL-3-PHOSPHATE ACYLTRANSFERASE"/>
    <property type="match status" value="1"/>
</dbReference>
<reference evidence="4 5" key="1">
    <citation type="submission" date="2020-03" db="EMBL/GenBank/DDBJ databases">
        <title>WGS of actinomycetes isolated from Thailand.</title>
        <authorList>
            <person name="Thawai C."/>
        </authorList>
    </citation>
    <scope>NUCLEOTIDE SEQUENCE [LARGE SCALE GENOMIC DNA]</scope>
    <source>
        <strain evidence="4 5">FMUSA5-5</strain>
    </source>
</reference>
<protein>
    <submittedName>
        <fullName evidence="4">1-acyl-sn-glycerol-3-phosphate acyltransferase</fullName>
    </submittedName>
</protein>
<evidence type="ECO:0000313" key="4">
    <source>
        <dbReference type="EMBL" id="NJP96034.1"/>
    </source>
</evidence>
<evidence type="ECO:0000259" key="3">
    <source>
        <dbReference type="SMART" id="SM00563"/>
    </source>
</evidence>
<accession>A0ABX1BJS4</accession>
<evidence type="ECO:0000256" key="1">
    <source>
        <dbReference type="ARBA" id="ARBA00022679"/>
    </source>
</evidence>
<dbReference type="SUPFAM" id="SSF69593">
    <property type="entry name" value="Glycerol-3-phosphate (1)-acyltransferase"/>
    <property type="match status" value="1"/>
</dbReference>
<name>A0ABX1BJS4_9ACTN</name>
<comment type="caution">
    <text evidence="4">The sequence shown here is derived from an EMBL/GenBank/DDBJ whole genome shotgun (WGS) entry which is preliminary data.</text>
</comment>
<dbReference type="InterPro" id="IPR002123">
    <property type="entry name" value="Plipid/glycerol_acylTrfase"/>
</dbReference>
<dbReference type="Proteomes" id="UP000696294">
    <property type="component" value="Unassembled WGS sequence"/>
</dbReference>
<dbReference type="Pfam" id="PF01553">
    <property type="entry name" value="Acyltransferase"/>
    <property type="match status" value="1"/>
</dbReference>
<organism evidence="4 5">
    <name type="scientific">Nonomuraea composti</name>
    <dbReference type="NCBI Taxonomy" id="2720023"/>
    <lineage>
        <taxon>Bacteria</taxon>
        <taxon>Bacillati</taxon>
        <taxon>Actinomycetota</taxon>
        <taxon>Actinomycetes</taxon>
        <taxon>Streptosporangiales</taxon>
        <taxon>Streptosporangiaceae</taxon>
        <taxon>Nonomuraea</taxon>
    </lineage>
</organism>